<dbReference type="STRING" id="1419482.SAMN05444266_108196"/>
<protein>
    <submittedName>
        <fullName evidence="3">5'-nucleotidase</fullName>
    </submittedName>
</protein>
<dbReference type="PANTHER" id="PTHR11575">
    <property type="entry name" value="5'-NUCLEOTIDASE-RELATED"/>
    <property type="match status" value="1"/>
</dbReference>
<dbReference type="GO" id="GO:0016787">
    <property type="term" value="F:hydrolase activity"/>
    <property type="evidence" value="ECO:0007669"/>
    <property type="project" value="InterPro"/>
</dbReference>
<keyword evidence="1" id="KW-0732">Signal</keyword>
<feature type="chain" id="PRO_5012025742" evidence="1">
    <location>
        <begin position="29"/>
        <end position="279"/>
    </location>
</feature>
<dbReference type="InterPro" id="IPR006179">
    <property type="entry name" value="5_nucleotidase/apyrase"/>
</dbReference>
<dbReference type="OrthoDB" id="9775118at2"/>
<dbReference type="PANTHER" id="PTHR11575:SF24">
    <property type="entry name" value="5'-NUCLEOTIDASE"/>
    <property type="match status" value="1"/>
</dbReference>
<dbReference type="EMBL" id="FRBL01000008">
    <property type="protein sequence ID" value="SHM47209.1"/>
    <property type="molecule type" value="Genomic_DNA"/>
</dbReference>
<reference evidence="3 4" key="1">
    <citation type="submission" date="2016-11" db="EMBL/GenBank/DDBJ databases">
        <authorList>
            <person name="Jaros S."/>
            <person name="Januszkiewicz K."/>
            <person name="Wedrychowicz H."/>
        </authorList>
    </citation>
    <scope>NUCLEOTIDE SEQUENCE [LARGE SCALE GENOMIC DNA]</scope>
    <source>
        <strain evidence="3 4">DSM 27406</strain>
    </source>
</reference>
<dbReference type="PROSITE" id="PS51318">
    <property type="entry name" value="TAT"/>
    <property type="match status" value="1"/>
</dbReference>
<dbReference type="Gene3D" id="3.60.21.10">
    <property type="match status" value="1"/>
</dbReference>
<sequence length="279" mass="29580">MNTRRRFLRNTSLAAGLLLFKSPMRVFASSGTATIRLAGDSSRLLVHYTNDMHGTVFNNGGATGDLLLDAGDFTAGSNDAAGNLRIIKAMNEAGYHAATIGNRELANGTAALAALIPAMDFALVNCNYRFADSQLATLVKQEVIVQKGLLKIGITGVGTALPGVSGVTVTDPVAAANAAARRLRQQGCEVVICLSHLGYDNTADKVSNYSLANDSVGINFIVGGHQHGFDSSLRTQKNKENQEVMIGHAGANGLHRGTLAFNFNDRQEFIHITPGLQRV</sequence>
<dbReference type="Pfam" id="PF00149">
    <property type="entry name" value="Metallophos"/>
    <property type="match status" value="1"/>
</dbReference>
<evidence type="ECO:0000313" key="4">
    <source>
        <dbReference type="Proteomes" id="UP000184420"/>
    </source>
</evidence>
<dbReference type="SUPFAM" id="SSF56300">
    <property type="entry name" value="Metallo-dependent phosphatases"/>
    <property type="match status" value="1"/>
</dbReference>
<dbReference type="PRINTS" id="PR01607">
    <property type="entry name" value="APYRASEFAMLY"/>
</dbReference>
<proteinExistence type="predicted"/>
<gene>
    <name evidence="3" type="ORF">SAMN05444266_108196</name>
</gene>
<feature type="signal peptide" evidence="1">
    <location>
        <begin position="1"/>
        <end position="28"/>
    </location>
</feature>
<accession>A0A1M7J2E7</accession>
<evidence type="ECO:0000313" key="3">
    <source>
        <dbReference type="EMBL" id="SHM47209.1"/>
    </source>
</evidence>
<dbReference type="AlphaFoldDB" id="A0A1M7J2E7"/>
<dbReference type="RefSeq" id="WP_143160040.1">
    <property type="nucleotide sequence ID" value="NZ_FRBL01000008.1"/>
</dbReference>
<dbReference type="InterPro" id="IPR006311">
    <property type="entry name" value="TAT_signal"/>
</dbReference>
<dbReference type="InterPro" id="IPR029052">
    <property type="entry name" value="Metallo-depent_PP-like"/>
</dbReference>
<evidence type="ECO:0000259" key="2">
    <source>
        <dbReference type="Pfam" id="PF00149"/>
    </source>
</evidence>
<keyword evidence="4" id="KW-1185">Reference proteome</keyword>
<dbReference type="InterPro" id="IPR004843">
    <property type="entry name" value="Calcineurin-like_PHP"/>
</dbReference>
<feature type="domain" description="Calcineurin-like phosphoesterase" evidence="2">
    <location>
        <begin position="63"/>
        <end position="228"/>
    </location>
</feature>
<dbReference type="Proteomes" id="UP000184420">
    <property type="component" value="Unassembled WGS sequence"/>
</dbReference>
<organism evidence="3 4">
    <name type="scientific">Chitinophaga jiangningensis</name>
    <dbReference type="NCBI Taxonomy" id="1419482"/>
    <lineage>
        <taxon>Bacteria</taxon>
        <taxon>Pseudomonadati</taxon>
        <taxon>Bacteroidota</taxon>
        <taxon>Chitinophagia</taxon>
        <taxon>Chitinophagales</taxon>
        <taxon>Chitinophagaceae</taxon>
        <taxon>Chitinophaga</taxon>
    </lineage>
</organism>
<name>A0A1M7J2E7_9BACT</name>
<dbReference type="GO" id="GO:0009166">
    <property type="term" value="P:nucleotide catabolic process"/>
    <property type="evidence" value="ECO:0007669"/>
    <property type="project" value="InterPro"/>
</dbReference>
<evidence type="ECO:0000256" key="1">
    <source>
        <dbReference type="SAM" id="SignalP"/>
    </source>
</evidence>